<accession>B3M7X1</accession>
<evidence type="ECO:0000256" key="1">
    <source>
        <dbReference type="ARBA" id="ARBA00000632"/>
    </source>
</evidence>
<keyword evidence="8" id="KW-0812">Transmembrane</keyword>
<keyword evidence="3" id="KW-0929">Antimicrobial</keyword>
<feature type="transmembrane region" description="Helical" evidence="8">
    <location>
        <begin position="64"/>
        <end position="85"/>
    </location>
</feature>
<feature type="disulfide bond" evidence="7">
    <location>
        <begin position="146"/>
        <end position="229"/>
    </location>
</feature>
<feature type="disulfide bond" evidence="7">
    <location>
        <begin position="162"/>
        <end position="168"/>
    </location>
</feature>
<dbReference type="HOGENOM" id="CLU_092932_0_0_1"/>
<dbReference type="SMR" id="B3M7X1"/>
<keyword evidence="8" id="KW-1133">Transmembrane helix</keyword>
<gene>
    <name evidence="9" type="primary">Dana\GF25005</name>
    <name evidence="9" type="synonym">dana_GLEANR_9686</name>
    <name evidence="9" type="ORF">GF25005</name>
</gene>
<keyword evidence="6 9" id="KW-0326">Glycosidase</keyword>
<dbReference type="FunCoup" id="B3M7X1">
    <property type="interactions" value="10"/>
</dbReference>
<evidence type="ECO:0000256" key="8">
    <source>
        <dbReference type="SAM" id="Phobius"/>
    </source>
</evidence>
<keyword evidence="7" id="KW-1015">Disulfide bond</keyword>
<dbReference type="Pfam" id="PF05497">
    <property type="entry name" value="Destabilase"/>
    <property type="match status" value="1"/>
</dbReference>
<dbReference type="PROSITE" id="PS51909">
    <property type="entry name" value="LYSOZYME_I"/>
    <property type="match status" value="1"/>
</dbReference>
<dbReference type="EC" id="3.2.1.17" evidence="2"/>
<evidence type="ECO:0000256" key="3">
    <source>
        <dbReference type="ARBA" id="ARBA00022529"/>
    </source>
</evidence>
<dbReference type="Gene3D" id="1.10.530.10">
    <property type="match status" value="1"/>
</dbReference>
<keyword evidence="10" id="KW-1185">Reference proteome</keyword>
<dbReference type="PhylomeDB" id="B3M7X1"/>
<dbReference type="CDD" id="cd16890">
    <property type="entry name" value="lyz_i"/>
    <property type="match status" value="1"/>
</dbReference>
<evidence type="ECO:0000256" key="6">
    <source>
        <dbReference type="ARBA" id="ARBA00023295"/>
    </source>
</evidence>
<dbReference type="GO" id="GO:0042742">
    <property type="term" value="P:defense response to bacterium"/>
    <property type="evidence" value="ECO:0007669"/>
    <property type="project" value="UniProtKB-KW"/>
</dbReference>
<name>B3M7X1_DROAN</name>
<dbReference type="GeneID" id="6507631"/>
<reference evidence="9 10" key="1">
    <citation type="journal article" date="2007" name="Nature">
        <title>Evolution of genes and genomes on the Drosophila phylogeny.</title>
        <authorList>
            <consortium name="Drosophila 12 Genomes Consortium"/>
            <person name="Clark A.G."/>
            <person name="Eisen M.B."/>
            <person name="Smith D.R."/>
            <person name="Bergman C.M."/>
            <person name="Oliver B."/>
            <person name="Markow T.A."/>
            <person name="Kaufman T.C."/>
            <person name="Kellis M."/>
            <person name="Gelbart W."/>
            <person name="Iyer V.N."/>
            <person name="Pollard D.A."/>
            <person name="Sackton T.B."/>
            <person name="Larracuente A.M."/>
            <person name="Singh N.D."/>
            <person name="Abad J.P."/>
            <person name="Abt D.N."/>
            <person name="Adryan B."/>
            <person name="Aguade M."/>
            <person name="Akashi H."/>
            <person name="Anderson W.W."/>
            <person name="Aquadro C.F."/>
            <person name="Ardell D.H."/>
            <person name="Arguello R."/>
            <person name="Artieri C.G."/>
            <person name="Barbash D.A."/>
            <person name="Barker D."/>
            <person name="Barsanti P."/>
            <person name="Batterham P."/>
            <person name="Batzoglou S."/>
            <person name="Begun D."/>
            <person name="Bhutkar A."/>
            <person name="Blanco E."/>
            <person name="Bosak S.A."/>
            <person name="Bradley R.K."/>
            <person name="Brand A.D."/>
            <person name="Brent M.R."/>
            <person name="Brooks A.N."/>
            <person name="Brown R.H."/>
            <person name="Butlin R.K."/>
            <person name="Caggese C."/>
            <person name="Calvi B.R."/>
            <person name="Bernardo de Carvalho A."/>
            <person name="Caspi A."/>
            <person name="Castrezana S."/>
            <person name="Celniker S.E."/>
            <person name="Chang J.L."/>
            <person name="Chapple C."/>
            <person name="Chatterji S."/>
            <person name="Chinwalla A."/>
            <person name="Civetta A."/>
            <person name="Clifton S.W."/>
            <person name="Comeron J.M."/>
            <person name="Costello J.C."/>
            <person name="Coyne J.A."/>
            <person name="Daub J."/>
            <person name="David R.G."/>
            <person name="Delcher A.L."/>
            <person name="Delehaunty K."/>
            <person name="Do C.B."/>
            <person name="Ebling H."/>
            <person name="Edwards K."/>
            <person name="Eickbush T."/>
            <person name="Evans J.D."/>
            <person name="Filipski A."/>
            <person name="Findeiss S."/>
            <person name="Freyhult E."/>
            <person name="Fulton L."/>
            <person name="Fulton R."/>
            <person name="Garcia A.C."/>
            <person name="Gardiner A."/>
            <person name="Garfield D.A."/>
            <person name="Garvin B.E."/>
            <person name="Gibson G."/>
            <person name="Gilbert D."/>
            <person name="Gnerre S."/>
            <person name="Godfrey J."/>
            <person name="Good R."/>
            <person name="Gotea V."/>
            <person name="Gravely B."/>
            <person name="Greenberg A.J."/>
            <person name="Griffiths-Jones S."/>
            <person name="Gross S."/>
            <person name="Guigo R."/>
            <person name="Gustafson E.A."/>
            <person name="Haerty W."/>
            <person name="Hahn M.W."/>
            <person name="Halligan D.L."/>
            <person name="Halpern A.L."/>
            <person name="Halter G.M."/>
            <person name="Han M.V."/>
            <person name="Heger A."/>
            <person name="Hillier L."/>
            <person name="Hinrichs A.S."/>
            <person name="Holmes I."/>
            <person name="Hoskins R.A."/>
            <person name="Hubisz M.J."/>
            <person name="Hultmark D."/>
            <person name="Huntley M.A."/>
            <person name="Jaffe D.B."/>
            <person name="Jagadeeshan S."/>
            <person name="Jeck W.R."/>
            <person name="Johnson J."/>
            <person name="Jones C.D."/>
            <person name="Jordan W.C."/>
            <person name="Karpen G.H."/>
            <person name="Kataoka E."/>
            <person name="Keightley P.D."/>
            <person name="Kheradpour P."/>
            <person name="Kirkness E.F."/>
            <person name="Koerich L.B."/>
            <person name="Kristiansen K."/>
            <person name="Kudrna D."/>
            <person name="Kulathinal R.J."/>
            <person name="Kumar S."/>
            <person name="Kwok R."/>
            <person name="Lander E."/>
            <person name="Langley C.H."/>
            <person name="Lapoint R."/>
            <person name="Lazzaro B.P."/>
            <person name="Lee S.J."/>
            <person name="Levesque L."/>
            <person name="Li R."/>
            <person name="Lin C.F."/>
            <person name="Lin M.F."/>
            <person name="Lindblad-Toh K."/>
            <person name="Llopart A."/>
            <person name="Long M."/>
            <person name="Low L."/>
            <person name="Lozovsky E."/>
            <person name="Lu J."/>
            <person name="Luo M."/>
            <person name="Machado C.A."/>
            <person name="Makalowski W."/>
            <person name="Marzo M."/>
            <person name="Matsuda M."/>
            <person name="Matzkin L."/>
            <person name="McAllister B."/>
            <person name="McBride C.S."/>
            <person name="McKernan B."/>
            <person name="McKernan K."/>
            <person name="Mendez-Lago M."/>
            <person name="Minx P."/>
            <person name="Mollenhauer M.U."/>
            <person name="Montooth K."/>
            <person name="Mount S.M."/>
            <person name="Mu X."/>
            <person name="Myers E."/>
            <person name="Negre B."/>
            <person name="Newfeld S."/>
            <person name="Nielsen R."/>
            <person name="Noor M.A."/>
            <person name="O'Grady P."/>
            <person name="Pachter L."/>
            <person name="Papaceit M."/>
            <person name="Parisi M.J."/>
            <person name="Parisi M."/>
            <person name="Parts L."/>
            <person name="Pedersen J.S."/>
            <person name="Pesole G."/>
            <person name="Phillippy A.M."/>
            <person name="Ponting C.P."/>
            <person name="Pop M."/>
            <person name="Porcelli D."/>
            <person name="Powell J.R."/>
            <person name="Prohaska S."/>
            <person name="Pruitt K."/>
            <person name="Puig M."/>
            <person name="Quesneville H."/>
            <person name="Ram K.R."/>
            <person name="Rand D."/>
            <person name="Rasmussen M.D."/>
            <person name="Reed L.K."/>
            <person name="Reenan R."/>
            <person name="Reily A."/>
            <person name="Remington K.A."/>
            <person name="Rieger T.T."/>
            <person name="Ritchie M.G."/>
            <person name="Robin C."/>
            <person name="Rogers Y.H."/>
            <person name="Rohde C."/>
            <person name="Rozas J."/>
            <person name="Rubenfield M.J."/>
            <person name="Ruiz A."/>
            <person name="Russo S."/>
            <person name="Salzberg S.L."/>
            <person name="Sanchez-Gracia A."/>
            <person name="Saranga D.J."/>
            <person name="Sato H."/>
            <person name="Schaeffer S.W."/>
            <person name="Schatz M.C."/>
            <person name="Schlenke T."/>
            <person name="Schwartz R."/>
            <person name="Segarra C."/>
            <person name="Singh R.S."/>
            <person name="Sirot L."/>
            <person name="Sirota M."/>
            <person name="Sisneros N.B."/>
            <person name="Smith C.D."/>
            <person name="Smith T.F."/>
            <person name="Spieth J."/>
            <person name="Stage D.E."/>
            <person name="Stark A."/>
            <person name="Stephan W."/>
            <person name="Strausberg R.L."/>
            <person name="Strempel S."/>
            <person name="Sturgill D."/>
            <person name="Sutton G."/>
            <person name="Sutton G.G."/>
            <person name="Tao W."/>
            <person name="Teichmann S."/>
            <person name="Tobari Y.N."/>
            <person name="Tomimura Y."/>
            <person name="Tsolas J.M."/>
            <person name="Valente V.L."/>
            <person name="Venter E."/>
            <person name="Venter J.C."/>
            <person name="Vicario S."/>
            <person name="Vieira F.G."/>
            <person name="Vilella A.J."/>
            <person name="Villasante A."/>
            <person name="Walenz B."/>
            <person name="Wang J."/>
            <person name="Wasserman M."/>
            <person name="Watts T."/>
            <person name="Wilson D."/>
            <person name="Wilson R.K."/>
            <person name="Wing R.A."/>
            <person name="Wolfner M.F."/>
            <person name="Wong A."/>
            <person name="Wong G.K."/>
            <person name="Wu C.I."/>
            <person name="Wu G."/>
            <person name="Yamamoto D."/>
            <person name="Yang H.P."/>
            <person name="Yang S.P."/>
            <person name="Yorke J.A."/>
            <person name="Yoshida K."/>
            <person name="Zdobnov E."/>
            <person name="Zhang P."/>
            <person name="Zhang Y."/>
            <person name="Zimin A.V."/>
            <person name="Baldwin J."/>
            <person name="Abdouelleil A."/>
            <person name="Abdulkadir J."/>
            <person name="Abebe A."/>
            <person name="Abera B."/>
            <person name="Abreu J."/>
            <person name="Acer S.C."/>
            <person name="Aftuck L."/>
            <person name="Alexander A."/>
            <person name="An P."/>
            <person name="Anderson E."/>
            <person name="Anderson S."/>
            <person name="Arachi H."/>
            <person name="Azer M."/>
            <person name="Bachantsang P."/>
            <person name="Barry A."/>
            <person name="Bayul T."/>
            <person name="Berlin A."/>
            <person name="Bessette D."/>
            <person name="Bloom T."/>
            <person name="Blye J."/>
            <person name="Boguslavskiy L."/>
            <person name="Bonnet C."/>
            <person name="Boukhgalter B."/>
            <person name="Bourzgui I."/>
            <person name="Brown A."/>
            <person name="Cahill P."/>
            <person name="Channer S."/>
            <person name="Cheshatsang Y."/>
            <person name="Chuda L."/>
            <person name="Citroen M."/>
            <person name="Collymore A."/>
            <person name="Cooke P."/>
            <person name="Costello M."/>
            <person name="D'Aco K."/>
            <person name="Daza R."/>
            <person name="De Haan G."/>
            <person name="DeGray S."/>
            <person name="DeMaso C."/>
            <person name="Dhargay N."/>
            <person name="Dooley K."/>
            <person name="Dooley E."/>
            <person name="Doricent M."/>
            <person name="Dorje P."/>
            <person name="Dorjee K."/>
            <person name="Dupes A."/>
            <person name="Elong R."/>
            <person name="Falk J."/>
            <person name="Farina A."/>
            <person name="Faro S."/>
            <person name="Ferguson D."/>
            <person name="Fisher S."/>
            <person name="Foley C.D."/>
            <person name="Franke A."/>
            <person name="Friedrich D."/>
            <person name="Gadbois L."/>
            <person name="Gearin G."/>
            <person name="Gearin C.R."/>
            <person name="Giannoukos G."/>
            <person name="Goode T."/>
            <person name="Graham J."/>
            <person name="Grandbois E."/>
            <person name="Grewal S."/>
            <person name="Gyaltsen K."/>
            <person name="Hafez N."/>
            <person name="Hagos B."/>
            <person name="Hall J."/>
            <person name="Henson C."/>
            <person name="Hollinger A."/>
            <person name="Honan T."/>
            <person name="Huard M.D."/>
            <person name="Hughes L."/>
            <person name="Hurhula B."/>
            <person name="Husby M.E."/>
            <person name="Kamat A."/>
            <person name="Kanga B."/>
            <person name="Kashin S."/>
            <person name="Khazanovich D."/>
            <person name="Kisner P."/>
            <person name="Lance K."/>
            <person name="Lara M."/>
            <person name="Lee W."/>
            <person name="Lennon N."/>
            <person name="Letendre F."/>
            <person name="LeVine R."/>
            <person name="Lipovsky A."/>
            <person name="Liu X."/>
            <person name="Liu J."/>
            <person name="Liu S."/>
            <person name="Lokyitsang T."/>
            <person name="Lokyitsang Y."/>
            <person name="Lubonja R."/>
            <person name="Lui A."/>
            <person name="MacDonald P."/>
            <person name="Magnisalis V."/>
            <person name="Maru K."/>
            <person name="Matthews C."/>
            <person name="McCusker W."/>
            <person name="McDonough S."/>
            <person name="Mehta T."/>
            <person name="Meldrim J."/>
            <person name="Meneus L."/>
            <person name="Mihai O."/>
            <person name="Mihalev A."/>
            <person name="Mihova T."/>
            <person name="Mittelman R."/>
            <person name="Mlenga V."/>
            <person name="Montmayeur A."/>
            <person name="Mulrain L."/>
            <person name="Navidi A."/>
            <person name="Naylor J."/>
            <person name="Negash T."/>
            <person name="Nguyen T."/>
            <person name="Nguyen N."/>
            <person name="Nicol R."/>
            <person name="Norbu C."/>
            <person name="Norbu N."/>
            <person name="Novod N."/>
            <person name="O'Neill B."/>
            <person name="Osman S."/>
            <person name="Markiewicz E."/>
            <person name="Oyono O.L."/>
            <person name="Patti C."/>
            <person name="Phunkhang P."/>
            <person name="Pierre F."/>
            <person name="Priest M."/>
            <person name="Raghuraman S."/>
            <person name="Rege F."/>
            <person name="Reyes R."/>
            <person name="Rise C."/>
            <person name="Rogov P."/>
            <person name="Ross K."/>
            <person name="Ryan E."/>
            <person name="Settipalli S."/>
            <person name="Shea T."/>
            <person name="Sherpa N."/>
            <person name="Shi L."/>
            <person name="Shih D."/>
            <person name="Sparrow T."/>
            <person name="Spaulding J."/>
            <person name="Stalker J."/>
            <person name="Stange-Thomann N."/>
            <person name="Stavropoulos S."/>
            <person name="Stone C."/>
            <person name="Strader C."/>
            <person name="Tesfaye S."/>
            <person name="Thomson T."/>
            <person name="Thoulutsang Y."/>
            <person name="Thoulutsang D."/>
            <person name="Topham K."/>
            <person name="Topping I."/>
            <person name="Tsamla T."/>
            <person name="Vassiliev H."/>
            <person name="Vo A."/>
            <person name="Wangchuk T."/>
            <person name="Wangdi T."/>
            <person name="Weiand M."/>
            <person name="Wilkinson J."/>
            <person name="Wilson A."/>
            <person name="Yadav S."/>
            <person name="Young G."/>
            <person name="Yu Q."/>
            <person name="Zembek L."/>
            <person name="Zhong D."/>
            <person name="Zimmer A."/>
            <person name="Zwirko Z."/>
            <person name="Jaffe D.B."/>
            <person name="Alvarez P."/>
            <person name="Brockman W."/>
            <person name="Butler J."/>
            <person name="Chin C."/>
            <person name="Gnerre S."/>
            <person name="Grabherr M."/>
            <person name="Kleber M."/>
            <person name="Mauceli E."/>
            <person name="MacCallum I."/>
        </authorList>
    </citation>
    <scope>NUCLEOTIDE SEQUENCE [LARGE SCALE GENOMIC DNA]</scope>
    <source>
        <strain evidence="10">Tucson 14024-0371.13</strain>
    </source>
</reference>
<keyword evidence="5 9" id="KW-0378">Hydrolase</keyword>
<feature type="disulfide bond" evidence="7">
    <location>
        <begin position="199"/>
        <end position="205"/>
    </location>
</feature>
<evidence type="ECO:0000256" key="2">
    <source>
        <dbReference type="ARBA" id="ARBA00012732"/>
    </source>
</evidence>
<evidence type="ECO:0000313" key="9">
    <source>
        <dbReference type="EMBL" id="EDV38844.1"/>
    </source>
</evidence>
<dbReference type="GO" id="GO:0003796">
    <property type="term" value="F:lysozyme activity"/>
    <property type="evidence" value="ECO:0007669"/>
    <property type="project" value="UniProtKB-EC"/>
</dbReference>
<dbReference type="InterPro" id="IPR008597">
    <property type="entry name" value="Invert_lysozyme"/>
</dbReference>
<organism evidence="9 10">
    <name type="scientific">Drosophila ananassae</name>
    <name type="common">Fruit fly</name>
    <dbReference type="NCBI Taxonomy" id="7217"/>
    <lineage>
        <taxon>Eukaryota</taxon>
        <taxon>Metazoa</taxon>
        <taxon>Ecdysozoa</taxon>
        <taxon>Arthropoda</taxon>
        <taxon>Hexapoda</taxon>
        <taxon>Insecta</taxon>
        <taxon>Pterygota</taxon>
        <taxon>Neoptera</taxon>
        <taxon>Endopterygota</taxon>
        <taxon>Diptera</taxon>
        <taxon>Brachycera</taxon>
        <taxon>Muscomorpha</taxon>
        <taxon>Ephydroidea</taxon>
        <taxon>Drosophilidae</taxon>
        <taxon>Drosophila</taxon>
        <taxon>Sophophora</taxon>
    </lineage>
</organism>
<dbReference type="Proteomes" id="UP000007801">
    <property type="component" value="Unassembled WGS sequence"/>
</dbReference>
<dbReference type="EMBL" id="CH902618">
    <property type="protein sequence ID" value="EDV38844.1"/>
    <property type="molecule type" value="Genomic_DNA"/>
</dbReference>
<evidence type="ECO:0000256" key="7">
    <source>
        <dbReference type="PIRSR" id="PIRSR608597-3"/>
    </source>
</evidence>
<protein>
    <recommendedName>
        <fullName evidence="2">lysozyme</fullName>
        <ecNumber evidence="2">3.2.1.17</ecNumber>
    </recommendedName>
</protein>
<dbReference type="KEGG" id="dan:6507631"/>
<dbReference type="eggNOG" id="ENOG502SAEY">
    <property type="taxonomic scope" value="Eukaryota"/>
</dbReference>
<keyword evidence="8" id="KW-0472">Membrane</keyword>
<evidence type="ECO:0000256" key="4">
    <source>
        <dbReference type="ARBA" id="ARBA00022638"/>
    </source>
</evidence>
<dbReference type="PANTHER" id="PTHR11195:SF22">
    <property type="entry name" value="LYSOZYME"/>
    <property type="match status" value="1"/>
</dbReference>
<keyword evidence="4" id="KW-0081">Bacteriolytic enzyme</keyword>
<dbReference type="AlphaFoldDB" id="B3M7X1"/>
<comment type="catalytic activity">
    <reaction evidence="1">
        <text>Hydrolysis of (1-&gt;4)-beta-linkages between N-acetylmuramic acid and N-acetyl-D-glucosamine residues in a peptidoglycan and between N-acetyl-D-glucosamine residues in chitodextrins.</text>
        <dbReference type="EC" id="3.2.1.17"/>
    </reaction>
</comment>
<dbReference type="PANTHER" id="PTHR11195">
    <property type="entry name" value="DESTABILASE-RELATED"/>
    <property type="match status" value="1"/>
</dbReference>
<dbReference type="OrthoDB" id="6337871at2759"/>
<dbReference type="InParanoid" id="B3M7X1"/>
<sequence>MGDLASSSSVAELARNVHGEEGIQVVETDASKVAAHQEYAEALSLASRKSESAWNRRRCRPQKVLTVAAILVALMLVVGAIYLHLKQKHHLGRLHFHSKNRVVQPEQLEFDGITVITEAGVAGQTPTTATGTGAEAGPTRQMSPECLACLAATATNNVPAFCNGGVPCGIYRISRLYWQDARERLGPQEDSLVQDYERCVVQDSCAERIVEGYVQRYAFDCNGDGRIECRDHIMLHLLGPGGCRRRVEWTGRSPDKCLRDKGMS</sequence>
<evidence type="ECO:0000256" key="5">
    <source>
        <dbReference type="ARBA" id="ARBA00022801"/>
    </source>
</evidence>
<dbReference type="GO" id="GO:0031640">
    <property type="term" value="P:killing of cells of another organism"/>
    <property type="evidence" value="ECO:0007669"/>
    <property type="project" value="UniProtKB-KW"/>
</dbReference>
<proteinExistence type="predicted"/>
<evidence type="ECO:0000313" key="10">
    <source>
        <dbReference type="Proteomes" id="UP000007801"/>
    </source>
</evidence>
<dbReference type="OMA" id="IECRDHV"/>